<dbReference type="PANTHER" id="PTHR46044">
    <property type="entry name" value="NITRILASE"/>
    <property type="match status" value="1"/>
</dbReference>
<dbReference type="EC" id="3.5.5.1" evidence="4"/>
<dbReference type="PANTHER" id="PTHR46044:SF14">
    <property type="entry name" value="ARYLACETONITRILASE"/>
    <property type="match status" value="1"/>
</dbReference>
<dbReference type="GO" id="GO:0000257">
    <property type="term" value="F:nitrilase activity"/>
    <property type="evidence" value="ECO:0007669"/>
    <property type="project" value="UniProtKB-EC"/>
</dbReference>
<dbReference type="AlphaFoldDB" id="A0A319DV43"/>
<dbReference type="CDD" id="cd07564">
    <property type="entry name" value="nitrilases_CHs"/>
    <property type="match status" value="1"/>
</dbReference>
<name>A0A319DV43_ASPSB</name>
<keyword evidence="2 6" id="KW-0378">Hydrolase</keyword>
<protein>
    <recommendedName>
        <fullName evidence="4">nitrilase</fullName>
        <ecNumber evidence="4">3.5.5.1</ecNumber>
    </recommendedName>
</protein>
<comment type="catalytic activity">
    <reaction evidence="3">
        <text>a nitrile + 2 H2O = a carboxylate + NH4(+)</text>
        <dbReference type="Rhea" id="RHEA:21724"/>
        <dbReference type="ChEBI" id="CHEBI:15377"/>
        <dbReference type="ChEBI" id="CHEBI:18379"/>
        <dbReference type="ChEBI" id="CHEBI:28938"/>
        <dbReference type="ChEBI" id="CHEBI:29067"/>
        <dbReference type="EC" id="3.5.5.1"/>
    </reaction>
</comment>
<dbReference type="PROSITE" id="PS00921">
    <property type="entry name" value="NITRIL_CHT_2"/>
    <property type="match status" value="1"/>
</dbReference>
<dbReference type="Gene3D" id="3.60.110.10">
    <property type="entry name" value="Carbon-nitrogen hydrolase"/>
    <property type="match status" value="1"/>
</dbReference>
<sequence>MSAKNVRVAVTQAEPEWLDLAAGVAKTCALIAEAAKSDAKLIAFPECWIPGYPCWIWSRLLDVEMNVAYVKNSIRLDSPEMKQIQLAARTHAIAVSLGFSENDNNSIYIAQVMIGPDGQILSHRRKMKPTHMERTIFGDASGECFTSVVELPFARVGALSCWEHIQPLLKYQTFSQREDIHVSAWPSLTPHNGESELWSMSAEGCQSLSQTYAIESQSFVLHCTALISSRGVERMKTSGGALMSAPGGGSSAVFGPDGRRLTEPVDCCTETIIYADLDMDRIVATKLFADATGHYSRPDLMWLNVCRQVKKMVREDGGEEVLEPAGKALVEDC</sequence>
<dbReference type="PROSITE" id="PS50263">
    <property type="entry name" value="CN_HYDROLASE"/>
    <property type="match status" value="1"/>
</dbReference>
<reference evidence="6 7" key="1">
    <citation type="submission" date="2018-02" db="EMBL/GenBank/DDBJ databases">
        <title>The genomes of Aspergillus section Nigri reveals drivers in fungal speciation.</title>
        <authorList>
            <consortium name="DOE Joint Genome Institute"/>
            <person name="Vesth T.C."/>
            <person name="Nybo J."/>
            <person name="Theobald S."/>
            <person name="Brandl J."/>
            <person name="Frisvad J.C."/>
            <person name="Nielsen K.F."/>
            <person name="Lyhne E.K."/>
            <person name="Kogle M.E."/>
            <person name="Kuo A."/>
            <person name="Riley R."/>
            <person name="Clum A."/>
            <person name="Nolan M."/>
            <person name="Lipzen A."/>
            <person name="Salamov A."/>
            <person name="Henrissat B."/>
            <person name="Wiebenga A."/>
            <person name="De vries R.P."/>
            <person name="Grigoriev I.V."/>
            <person name="Mortensen U.H."/>
            <person name="Andersen M.R."/>
            <person name="Baker S.E."/>
        </authorList>
    </citation>
    <scope>NUCLEOTIDE SEQUENCE [LARGE SCALE GENOMIC DNA]</scope>
    <source>
        <strain evidence="6 7">CBS 121057</strain>
    </source>
</reference>
<evidence type="ECO:0000256" key="3">
    <source>
        <dbReference type="ARBA" id="ARBA00036406"/>
    </source>
</evidence>
<dbReference type="EMBL" id="KZ826412">
    <property type="protein sequence ID" value="PYI01556.1"/>
    <property type="molecule type" value="Genomic_DNA"/>
</dbReference>
<dbReference type="InterPro" id="IPR003010">
    <property type="entry name" value="C-N_Hydrolase"/>
</dbReference>
<dbReference type="OrthoDB" id="10250282at2759"/>
<evidence type="ECO:0000256" key="4">
    <source>
        <dbReference type="ARBA" id="ARBA00039045"/>
    </source>
</evidence>
<gene>
    <name evidence="6" type="ORF">BO78DRAFT_455757</name>
</gene>
<feature type="domain" description="CN hydrolase" evidence="5">
    <location>
        <begin position="6"/>
        <end position="279"/>
    </location>
</feature>
<accession>A0A319DV43</accession>
<comment type="similarity">
    <text evidence="1">Belongs to the carbon-nitrogen hydrolase superfamily. Nitrilase family.</text>
</comment>
<evidence type="ECO:0000313" key="7">
    <source>
        <dbReference type="Proteomes" id="UP000248423"/>
    </source>
</evidence>
<dbReference type="InterPro" id="IPR000132">
    <property type="entry name" value="Nitrilase/CN_hydratase_CS"/>
</dbReference>
<evidence type="ECO:0000256" key="2">
    <source>
        <dbReference type="ARBA" id="ARBA00022801"/>
    </source>
</evidence>
<dbReference type="STRING" id="1448318.A0A319DV43"/>
<organism evidence="6 7">
    <name type="scientific">Aspergillus sclerotiicarbonarius (strain CBS 121057 / IBT 28362)</name>
    <dbReference type="NCBI Taxonomy" id="1448318"/>
    <lineage>
        <taxon>Eukaryota</taxon>
        <taxon>Fungi</taxon>
        <taxon>Dikarya</taxon>
        <taxon>Ascomycota</taxon>
        <taxon>Pezizomycotina</taxon>
        <taxon>Eurotiomycetes</taxon>
        <taxon>Eurotiomycetidae</taxon>
        <taxon>Eurotiales</taxon>
        <taxon>Aspergillaceae</taxon>
        <taxon>Aspergillus</taxon>
        <taxon>Aspergillus subgen. Circumdati</taxon>
    </lineage>
</organism>
<dbReference type="Pfam" id="PF00795">
    <property type="entry name" value="CN_hydrolase"/>
    <property type="match status" value="1"/>
</dbReference>
<dbReference type="SUPFAM" id="SSF56317">
    <property type="entry name" value="Carbon-nitrogen hydrolase"/>
    <property type="match status" value="1"/>
</dbReference>
<dbReference type="FunFam" id="3.60.110.10:FF:000011">
    <property type="entry name" value="Cyanide hydratase"/>
    <property type="match status" value="1"/>
</dbReference>
<dbReference type="InterPro" id="IPR036526">
    <property type="entry name" value="C-N_Hydrolase_sf"/>
</dbReference>
<dbReference type="InterPro" id="IPR044149">
    <property type="entry name" value="Nitrilases_CHs"/>
</dbReference>
<evidence type="ECO:0000259" key="5">
    <source>
        <dbReference type="PROSITE" id="PS50263"/>
    </source>
</evidence>
<evidence type="ECO:0000313" key="6">
    <source>
        <dbReference type="EMBL" id="PYI01556.1"/>
    </source>
</evidence>
<dbReference type="VEuPathDB" id="FungiDB:BO78DRAFT_455757"/>
<dbReference type="GO" id="GO:0016836">
    <property type="term" value="F:hydro-lyase activity"/>
    <property type="evidence" value="ECO:0007669"/>
    <property type="project" value="UniProtKB-ARBA"/>
</dbReference>
<keyword evidence="7" id="KW-1185">Reference proteome</keyword>
<dbReference type="Proteomes" id="UP000248423">
    <property type="component" value="Unassembled WGS sequence"/>
</dbReference>
<proteinExistence type="inferred from homology"/>
<evidence type="ECO:0000256" key="1">
    <source>
        <dbReference type="ARBA" id="ARBA00008129"/>
    </source>
</evidence>